<feature type="compositionally biased region" description="Polar residues" evidence="1">
    <location>
        <begin position="119"/>
        <end position="135"/>
    </location>
</feature>
<accession>A0A448XDR0</accession>
<evidence type="ECO:0000313" key="3">
    <source>
        <dbReference type="Proteomes" id="UP000784294"/>
    </source>
</evidence>
<dbReference type="Proteomes" id="UP000784294">
    <property type="component" value="Unassembled WGS sequence"/>
</dbReference>
<gene>
    <name evidence="2" type="ORF">PXEA_LOCUS27762</name>
</gene>
<organism evidence="2 3">
    <name type="scientific">Protopolystoma xenopodis</name>
    <dbReference type="NCBI Taxonomy" id="117903"/>
    <lineage>
        <taxon>Eukaryota</taxon>
        <taxon>Metazoa</taxon>
        <taxon>Spiralia</taxon>
        <taxon>Lophotrochozoa</taxon>
        <taxon>Platyhelminthes</taxon>
        <taxon>Monogenea</taxon>
        <taxon>Polyopisthocotylea</taxon>
        <taxon>Polystomatidea</taxon>
        <taxon>Polystomatidae</taxon>
        <taxon>Protopolystoma</taxon>
    </lineage>
</organism>
<feature type="region of interest" description="Disordered" evidence="1">
    <location>
        <begin position="105"/>
        <end position="135"/>
    </location>
</feature>
<evidence type="ECO:0000313" key="2">
    <source>
        <dbReference type="EMBL" id="VEL34322.1"/>
    </source>
</evidence>
<dbReference type="AlphaFoldDB" id="A0A448XDR0"/>
<keyword evidence="3" id="KW-1185">Reference proteome</keyword>
<comment type="caution">
    <text evidence="2">The sequence shown here is derived from an EMBL/GenBank/DDBJ whole genome shotgun (WGS) entry which is preliminary data.</text>
</comment>
<feature type="region of interest" description="Disordered" evidence="1">
    <location>
        <begin position="49"/>
        <end position="70"/>
    </location>
</feature>
<feature type="compositionally biased region" description="Polar residues" evidence="1">
    <location>
        <begin position="13"/>
        <end position="33"/>
    </location>
</feature>
<reference evidence="2" key="1">
    <citation type="submission" date="2018-11" db="EMBL/GenBank/DDBJ databases">
        <authorList>
            <consortium name="Pathogen Informatics"/>
        </authorList>
    </citation>
    <scope>NUCLEOTIDE SEQUENCE</scope>
</reference>
<dbReference type="EMBL" id="CAAALY010247436">
    <property type="protein sequence ID" value="VEL34322.1"/>
    <property type="molecule type" value="Genomic_DNA"/>
</dbReference>
<evidence type="ECO:0000256" key="1">
    <source>
        <dbReference type="SAM" id="MobiDB-lite"/>
    </source>
</evidence>
<name>A0A448XDR0_9PLAT</name>
<sequence length="312" mass="34472">MLKERRQAKGLAVNTSSEPDTGDQSNHTPSFASVTAAEIVRTIRDAKESELSFRDSLARPGSEAIADRASDMSCGTSIKHKDEIYGWKSSSSASSTRQNRISFSSHGLNSTRLQHDSRSSNNTLILPTASSSDKTKANLQVAEQDNQRLRDILADVQRLETCCTGLPELDEKINQEPELKDESSGHKSVWSEMAVNDIDRLLMEAGRKDLLPPTKQTLAPYITLAQTTASSPLFVLNHRPDIHSLPALISSTGSISSDRLPDRVFEAPLQLHSFAKDKDAVDRRDFNYYAFREHGGEALGKQSERMGEQSSR</sequence>
<proteinExistence type="predicted"/>
<protein>
    <submittedName>
        <fullName evidence="2">Uncharacterized protein</fullName>
    </submittedName>
</protein>
<feature type="region of interest" description="Disordered" evidence="1">
    <location>
        <begin position="1"/>
        <end position="33"/>
    </location>
</feature>